<evidence type="ECO:0000256" key="1">
    <source>
        <dbReference type="SAM" id="MobiDB-lite"/>
    </source>
</evidence>
<dbReference type="GO" id="GO:0004672">
    <property type="term" value="F:protein kinase activity"/>
    <property type="evidence" value="ECO:0007669"/>
    <property type="project" value="InterPro"/>
</dbReference>
<dbReference type="InterPro" id="IPR050588">
    <property type="entry name" value="WNK_Ser-Thr_kinase"/>
</dbReference>
<feature type="compositionally biased region" description="Polar residues" evidence="1">
    <location>
        <begin position="990"/>
        <end position="1014"/>
    </location>
</feature>
<dbReference type="OrthoDB" id="4062651at2759"/>
<feature type="region of interest" description="Disordered" evidence="1">
    <location>
        <begin position="481"/>
        <end position="677"/>
    </location>
</feature>
<dbReference type="InterPro" id="IPR011009">
    <property type="entry name" value="Kinase-like_dom_sf"/>
</dbReference>
<dbReference type="SUPFAM" id="SSF56112">
    <property type="entry name" value="Protein kinase-like (PK-like)"/>
    <property type="match status" value="1"/>
</dbReference>
<dbReference type="AlphaFoldDB" id="A0A6A5BRV7"/>
<sequence>MSKEIKTDPKGRYSKKELLGSGAFKTVYRAYDTEEGIEVAWNQIKLTGVALSQKKKMLQEISILGQVKHPSIMEIYDSWETDDGEYLIFITELMSSGTLKDFIRNSKKVRLRNIKKWCKQILEGLKYLHSLSIIHRDLKCDNIFMNGSRGEVKIGDLGLSVSMKDKKFATSVNGTPEFMAPELYEECYNEKVDIYAFGLCVLEMVTGEYPYCECNSIAQVYRRVTSGVKPEGIEKVKDPDVKEFINLCICHKDIRPNAAELMEHPFMTDNRNNDTVFYFGHEEESNDVSDESDEELEDVRVVLGNDSTNDKYSVNTKLYIKIEGSKKYKEIKFPFNLRKDTPLDVAREMVNELSLTESFVDSISTALAECLTKAKLKFLTTKASADSTASNPETSASELSKDTNTNISASTSSTSHVDNLILIDTPNTPTKSSDTKSTPVKEMEIINLASPGPISPFNGPVITHIKETTTLVLPTQLDMTMNKKQQQASSPKSTESNFLSQNTFPQSIPQNQVSSNVSGVKQSSTQTPACAQTNVKPQPISTSTKPLTNNVLGQTEPKQTQNVTQQTYGVATSNSNSQSMTKPNPQPQQPISTNSPATPAQGEVAKHDKSNLTIETKKIADVTKQKDSPTNDQRSSPLLRGQPNHATQNNTSQQTQPNGKSIRTSPTNSKPTGNSLNATKLPEEFEMQWEALAQKHYEEVMNLNSKHKREKLELLKKFGIAPESMKMTIGSPENGTSSIHKDSLIVNPHFMTNIGDKLIFDMQDKLAEVAKINNEGASVITATTIVNSLKQTSSNTFKISSTSIQTTTSQPSMSSTQVKPTSITSNTSPNSVPYPSKLPSSSSTTTTINATLQKVSNNSKTESKQSATFQDSDLSSLISKNLENLSITNSSNSYGPLHQQSPNNSSPSATSQSPQQQSSHGSTNSTKPTDVNSTSNKLVSPLKQQSGETPKLPSVTQGTGIKKSTTFSSNAAVLEPRMNRSFSDPFVDQGASSSTSSPTNTILSPSSTPILDIS</sequence>
<dbReference type="VEuPathDB" id="AmoebaDB:NF0041570"/>
<feature type="compositionally biased region" description="Low complexity" evidence="1">
    <location>
        <begin position="801"/>
        <end position="831"/>
    </location>
</feature>
<feature type="compositionally biased region" description="Low complexity" evidence="1">
    <location>
        <begin position="425"/>
        <end position="438"/>
    </location>
</feature>
<dbReference type="InterPro" id="IPR008271">
    <property type="entry name" value="Ser/Thr_kinase_AS"/>
</dbReference>
<dbReference type="PANTHER" id="PTHR13902">
    <property type="entry name" value="SERINE/THREONINE-PROTEIN KINASE WNK WITH NO LYSINE -RELATED"/>
    <property type="match status" value="1"/>
</dbReference>
<dbReference type="InterPro" id="IPR000719">
    <property type="entry name" value="Prot_kinase_dom"/>
</dbReference>
<dbReference type="GO" id="GO:0005524">
    <property type="term" value="F:ATP binding"/>
    <property type="evidence" value="ECO:0007669"/>
    <property type="project" value="InterPro"/>
</dbReference>
<evidence type="ECO:0000259" key="2">
    <source>
        <dbReference type="PROSITE" id="PS50011"/>
    </source>
</evidence>
<keyword evidence="4" id="KW-1185">Reference proteome</keyword>
<dbReference type="FunFam" id="1.10.510.10:FF:001565">
    <property type="entry name" value="WNK protein kinase"/>
    <property type="match status" value="1"/>
</dbReference>
<evidence type="ECO:0000313" key="4">
    <source>
        <dbReference type="Proteomes" id="UP000444721"/>
    </source>
</evidence>
<evidence type="ECO:0000313" key="3">
    <source>
        <dbReference type="EMBL" id="KAF0976914.1"/>
    </source>
</evidence>
<feature type="compositionally biased region" description="Low complexity" evidence="1">
    <location>
        <begin position="647"/>
        <end position="658"/>
    </location>
</feature>
<dbReference type="OMA" id="HETHEPH"/>
<feature type="compositionally biased region" description="Low complexity" evidence="1">
    <location>
        <begin position="403"/>
        <end position="415"/>
    </location>
</feature>
<feature type="region of interest" description="Disordered" evidence="1">
    <location>
        <begin position="889"/>
        <end position="1014"/>
    </location>
</feature>
<dbReference type="Proteomes" id="UP000444721">
    <property type="component" value="Unassembled WGS sequence"/>
</dbReference>
<dbReference type="SMART" id="SM00220">
    <property type="entry name" value="S_TKc"/>
    <property type="match status" value="1"/>
</dbReference>
<name>A0A6A5BRV7_NAEFO</name>
<dbReference type="VEuPathDB" id="AmoebaDB:FDP41_004209"/>
<gene>
    <name evidence="3" type="ORF">FDP41_004209</name>
</gene>
<dbReference type="Gene3D" id="3.30.200.20">
    <property type="entry name" value="Phosphorylase Kinase, domain 1"/>
    <property type="match status" value="1"/>
</dbReference>
<dbReference type="Pfam" id="PF00069">
    <property type="entry name" value="Pkinase"/>
    <property type="match status" value="1"/>
</dbReference>
<protein>
    <recommendedName>
        <fullName evidence="2">Protein kinase domain-containing protein</fullName>
    </recommendedName>
</protein>
<feature type="domain" description="Protein kinase" evidence="2">
    <location>
        <begin position="13"/>
        <end position="267"/>
    </location>
</feature>
<accession>A0A6A5BRV7</accession>
<dbReference type="VEuPathDB" id="AmoebaDB:NfTy_068360"/>
<feature type="region of interest" description="Disordered" evidence="1">
    <location>
        <begin position="801"/>
        <end position="845"/>
    </location>
</feature>
<reference evidence="3 4" key="1">
    <citation type="journal article" date="2019" name="Sci. Rep.">
        <title>Nanopore sequencing improves the draft genome of the human pathogenic amoeba Naegleria fowleri.</title>
        <authorList>
            <person name="Liechti N."/>
            <person name="Schurch N."/>
            <person name="Bruggmann R."/>
            <person name="Wittwer M."/>
        </authorList>
    </citation>
    <scope>NUCLEOTIDE SEQUENCE [LARGE SCALE GENOMIC DNA]</scope>
    <source>
        <strain evidence="3 4">ATCC 30894</strain>
    </source>
</reference>
<dbReference type="RefSeq" id="XP_044561627.1">
    <property type="nucleotide sequence ID" value="XM_044707599.1"/>
</dbReference>
<proteinExistence type="predicted"/>
<feature type="compositionally biased region" description="Polar residues" evidence="1">
    <location>
        <begin position="481"/>
        <end position="598"/>
    </location>
</feature>
<dbReference type="PROSITE" id="PS50011">
    <property type="entry name" value="PROTEIN_KINASE_DOM"/>
    <property type="match status" value="1"/>
</dbReference>
<dbReference type="PROSITE" id="PS00108">
    <property type="entry name" value="PROTEIN_KINASE_ST"/>
    <property type="match status" value="1"/>
</dbReference>
<organism evidence="3 4">
    <name type="scientific">Naegleria fowleri</name>
    <name type="common">Brain eating amoeba</name>
    <dbReference type="NCBI Taxonomy" id="5763"/>
    <lineage>
        <taxon>Eukaryota</taxon>
        <taxon>Discoba</taxon>
        <taxon>Heterolobosea</taxon>
        <taxon>Tetramitia</taxon>
        <taxon>Eutetramitia</taxon>
        <taxon>Vahlkampfiidae</taxon>
        <taxon>Naegleria</taxon>
    </lineage>
</organism>
<feature type="compositionally biased region" description="Polar residues" evidence="1">
    <location>
        <begin position="386"/>
        <end position="398"/>
    </location>
</feature>
<feature type="compositionally biased region" description="Polar residues" evidence="1">
    <location>
        <begin position="659"/>
        <end position="677"/>
    </location>
</feature>
<feature type="compositionally biased region" description="Polar residues" evidence="1">
    <location>
        <begin position="920"/>
        <end position="971"/>
    </location>
</feature>
<dbReference type="Gene3D" id="3.10.20.90">
    <property type="entry name" value="Phosphatidylinositol 3-kinase Catalytic Subunit, Chain A, domain 1"/>
    <property type="match status" value="1"/>
</dbReference>
<comment type="caution">
    <text evidence="3">The sequence shown here is derived from an EMBL/GenBank/DDBJ whole genome shotgun (WGS) entry which is preliminary data.</text>
</comment>
<dbReference type="Gene3D" id="1.10.510.10">
    <property type="entry name" value="Transferase(Phosphotransferase) domain 1"/>
    <property type="match status" value="1"/>
</dbReference>
<feature type="region of interest" description="Disordered" evidence="1">
    <location>
        <begin position="382"/>
        <end position="439"/>
    </location>
</feature>
<feature type="compositionally biased region" description="Low complexity" evidence="1">
    <location>
        <begin position="899"/>
        <end position="919"/>
    </location>
</feature>
<feature type="compositionally biased region" description="Basic and acidic residues" evidence="1">
    <location>
        <begin position="604"/>
        <end position="629"/>
    </location>
</feature>
<dbReference type="CDD" id="cd13983">
    <property type="entry name" value="STKc_WNK"/>
    <property type="match status" value="1"/>
</dbReference>
<dbReference type="EMBL" id="VFQX01000036">
    <property type="protein sequence ID" value="KAF0976914.1"/>
    <property type="molecule type" value="Genomic_DNA"/>
</dbReference>
<dbReference type="GeneID" id="68111427"/>